<organism evidence="3 4">
    <name type="scientific">Moritella yayanosii</name>
    <dbReference type="NCBI Taxonomy" id="69539"/>
    <lineage>
        <taxon>Bacteria</taxon>
        <taxon>Pseudomonadati</taxon>
        <taxon>Pseudomonadota</taxon>
        <taxon>Gammaproteobacteria</taxon>
        <taxon>Alteromonadales</taxon>
        <taxon>Moritellaceae</taxon>
        <taxon>Moritella</taxon>
    </lineage>
</organism>
<keyword evidence="1" id="KW-0472">Membrane</keyword>
<feature type="transmembrane region" description="Helical" evidence="1">
    <location>
        <begin position="965"/>
        <end position="990"/>
    </location>
</feature>
<dbReference type="InterPro" id="IPR018392">
    <property type="entry name" value="LysM"/>
</dbReference>
<evidence type="ECO:0000313" key="4">
    <source>
        <dbReference type="Proteomes" id="UP000250163"/>
    </source>
</evidence>
<dbReference type="Pfam" id="PF20249">
    <property type="entry name" value="VasX_N"/>
    <property type="match status" value="1"/>
</dbReference>
<dbReference type="RefSeq" id="WP_112712652.1">
    <property type="nucleotide sequence ID" value="NZ_LS483250.1"/>
</dbReference>
<dbReference type="NCBIfam" id="NF041559">
    <property type="entry name" value="BTH_I2691_fam"/>
    <property type="match status" value="1"/>
</dbReference>
<keyword evidence="1" id="KW-0812">Transmembrane</keyword>
<evidence type="ECO:0000256" key="1">
    <source>
        <dbReference type="SAM" id="Phobius"/>
    </source>
</evidence>
<dbReference type="EMBL" id="LS483250">
    <property type="protein sequence ID" value="SQD77153.1"/>
    <property type="molecule type" value="Genomic_DNA"/>
</dbReference>
<dbReference type="InterPro" id="IPR046864">
    <property type="entry name" value="VasX_N"/>
</dbReference>
<name>A0A330LKA7_9GAMM</name>
<feature type="transmembrane region" description="Helical" evidence="1">
    <location>
        <begin position="934"/>
        <end position="953"/>
    </location>
</feature>
<keyword evidence="1" id="KW-1133">Transmembrane helix</keyword>
<feature type="transmembrane region" description="Helical" evidence="1">
    <location>
        <begin position="892"/>
        <end position="913"/>
    </location>
</feature>
<feature type="domain" description="LysM" evidence="2">
    <location>
        <begin position="6"/>
        <end position="58"/>
    </location>
</feature>
<sequence length="1178" mass="131673">MSDKASVYTVASGDNFTLIARRFGFRNYQAIYDHELNAEFKKLRPDPSSIYPGDEIVIPHKVMKTIPAKEGGIQVFRVVKEKEITPLKQIGILPVRYAFSDKIAESLDEERQQLDSTGTNLESGLMSSGMRDYTLRQLRDGWLYVYNDTKSELDEYEISGSTYTKYDWDTIDQHADSQAGDAKSILLYNEGDKLAISFAPLRWTDRVCEHMSNDAASRDAWMRQLDMSDYKNAPHTANIIKLSELVVDVDAEGDATFNNTCTPLSDPKLAGNKDGLVLHKAASVETDHTADLPEATEAIIVALDDSLADVKDLYVALAQPYARHSLVMGLTDKEVADNTRKWEMAQFTKSLARVQLSGDELPSKIKDNPLLKSKFNIDFNEYLNQVEARNAYSQTYAATQDILGTVAQKYENKITVSKKTLLEKYNFVPTYKQELDLIAQQKSKYQDEVRWDELDAFCDDIEPKLKANLPLIKQAHKDLLASLRILGNEAMKVGLDVEDVESVTYLLNFSNALTSMLMLTTLDEDGGASLKSFLTQQSPDNLLSLTTFCFSTAYQKEFEERMLLFAELKTETDNGNYSFADSTANGSLWVGRFSEMDTLMGFNVAGAQGSTWYPLVQSAIQRTFNAFKEAAKGAASSAWGTLQTSLFTNALPSIVSNNVNDSIIHHLRLGLLSNAIDEYSIIINKQFDNKMKQFNADLDAIDNRLKPLFRSKASLNSNKNTSGKGNSFYAKKFKKEAIDIEIEKLVNQKQLHIENKPDLFVFENEKLKVIDAISNQSTTELAGVAVAKRTQKAQGIYEKYGATSPGLAMLNFVNLLYKAEDYANSYDYLDDKQKSRMNKDLASTFFWTASSISDVFRGVHWAQVQNQGDTLLRTSLRDAAADKKITVLVKRFSVSMGTMAGFGLVAAGVEAWMTWDDIDDSGSEFEDTLVQMKFAALTAQTFIFGAQSVLWLFSKFGNLALGTIFLPWMTAVLAISGVVYLITSVVLGIIQKTPLETWVNKSTWGKRQNKDWTAEQELLEYDKIVRQPMIEITTIVENETAAQKMGYGRKPTKKRLVISVPGIKPNDEVDIGITKHSYVSTSTRIRDVSDISAVAALTLDDLNQGIWAELEGLWQYSVDVIVETERDSFNVNIVVPAGDSDIEYKATGSEGSLTVHVQDQVTIENSSNLFTSRVGHHE</sequence>
<dbReference type="PROSITE" id="PS51782">
    <property type="entry name" value="LYSM"/>
    <property type="match status" value="1"/>
</dbReference>
<reference evidence="4" key="1">
    <citation type="submission" date="2018-05" db="EMBL/GenBank/DDBJ databases">
        <authorList>
            <person name="Cea G.-C."/>
            <person name="William W."/>
        </authorList>
    </citation>
    <scope>NUCLEOTIDE SEQUENCE [LARGE SCALE GENOMIC DNA]</scope>
    <source>
        <strain evidence="4">DB21MT 5</strain>
    </source>
</reference>
<dbReference type="InterPro" id="IPR048126">
    <property type="entry name" value="Toxin_VasX"/>
</dbReference>
<dbReference type="OrthoDB" id="370541at2"/>
<gene>
    <name evidence="3" type="ORF">MORIYA_0675</name>
</gene>
<evidence type="ECO:0000313" key="3">
    <source>
        <dbReference type="EMBL" id="SQD77153.1"/>
    </source>
</evidence>
<proteinExistence type="predicted"/>
<dbReference type="Gene3D" id="3.10.350.10">
    <property type="entry name" value="LysM domain"/>
    <property type="match status" value="1"/>
</dbReference>
<evidence type="ECO:0000259" key="2">
    <source>
        <dbReference type="PROSITE" id="PS51782"/>
    </source>
</evidence>
<dbReference type="InterPro" id="IPR036779">
    <property type="entry name" value="LysM_dom_sf"/>
</dbReference>
<keyword evidence="4" id="KW-1185">Reference proteome</keyword>
<dbReference type="CDD" id="cd00118">
    <property type="entry name" value="LysM"/>
    <property type="match status" value="1"/>
</dbReference>
<dbReference type="CDD" id="cd20708">
    <property type="entry name" value="MIX_IV"/>
    <property type="match status" value="1"/>
</dbReference>
<accession>A0A330LKA7</accession>
<dbReference type="Proteomes" id="UP000250163">
    <property type="component" value="Chromosome MORIYA"/>
</dbReference>
<dbReference type="AlphaFoldDB" id="A0A330LKA7"/>
<dbReference type="KEGG" id="mya:MORIYA_0675"/>
<protein>
    <recommendedName>
        <fullName evidence="2">LysM domain-containing protein</fullName>
    </recommendedName>
</protein>